<dbReference type="Proteomes" id="UP000018208">
    <property type="component" value="Unassembled WGS sequence"/>
</dbReference>
<dbReference type="AlphaFoldDB" id="V6LFU6"/>
<name>V6LFU6_9EUKA</name>
<organism evidence="1">
    <name type="scientific">Spironucleus salmonicida</name>
    <dbReference type="NCBI Taxonomy" id="348837"/>
    <lineage>
        <taxon>Eukaryota</taxon>
        <taxon>Metamonada</taxon>
        <taxon>Diplomonadida</taxon>
        <taxon>Hexamitidae</taxon>
        <taxon>Hexamitinae</taxon>
        <taxon>Spironucleus</taxon>
    </lineage>
</organism>
<evidence type="ECO:0000313" key="1">
    <source>
        <dbReference type="EMBL" id="EST42576.1"/>
    </source>
</evidence>
<evidence type="ECO:0000313" key="3">
    <source>
        <dbReference type="Proteomes" id="UP000018208"/>
    </source>
</evidence>
<reference evidence="1 2" key="1">
    <citation type="journal article" date="2014" name="PLoS Genet.">
        <title>The Genome of Spironucleus salmonicida Highlights a Fish Pathogen Adapted to Fluctuating Environments.</title>
        <authorList>
            <person name="Xu F."/>
            <person name="Jerlstrom-Hultqvist J."/>
            <person name="Einarsson E."/>
            <person name="Astvaldsson A."/>
            <person name="Svard S.G."/>
            <person name="Andersson J.O."/>
        </authorList>
    </citation>
    <scope>NUCLEOTIDE SEQUENCE</scope>
    <source>
        <strain evidence="2">ATCC 50377</strain>
    </source>
</reference>
<proteinExistence type="predicted"/>
<keyword evidence="3" id="KW-1185">Reference proteome</keyword>
<evidence type="ECO:0000313" key="2">
    <source>
        <dbReference type="EMBL" id="KAH0570046.1"/>
    </source>
</evidence>
<gene>
    <name evidence="1" type="ORF">SS50377_17893</name>
    <name evidence="2" type="ORF">SS50377_28020</name>
</gene>
<dbReference type="EMBL" id="KI546159">
    <property type="protein sequence ID" value="EST42576.1"/>
    <property type="molecule type" value="Genomic_DNA"/>
</dbReference>
<dbReference type="EMBL" id="AUWU02000008">
    <property type="protein sequence ID" value="KAH0570046.1"/>
    <property type="molecule type" value="Genomic_DNA"/>
</dbReference>
<protein>
    <submittedName>
        <fullName evidence="1">Uncharacterized protein</fullName>
    </submittedName>
</protein>
<reference evidence="2" key="2">
    <citation type="submission" date="2020-12" db="EMBL/GenBank/DDBJ databases">
        <title>New Spironucleus salmonicida genome in near-complete chromosomes.</title>
        <authorList>
            <person name="Xu F."/>
            <person name="Kurt Z."/>
            <person name="Jimenez-Gonzalez A."/>
            <person name="Astvaldsson A."/>
            <person name="Andersson J.O."/>
            <person name="Svard S.G."/>
        </authorList>
    </citation>
    <scope>NUCLEOTIDE SEQUENCE</scope>
    <source>
        <strain evidence="2">ATCC 50377</strain>
    </source>
</reference>
<sequence length="605" mass="68238">MNPIFLNMKISDIQPEQGLATKFTFSGNLATLTIDELTTAIKLWSKRLQTINSALKSLNSKLPDPTVPPHIAAFTTERDLLHTSFEAAIAARIRGLTAFADPSVPFSQLVALSIQLNNSNFPRFPLHNLLVPFYLKFCKNADRVLFASFADAIAHAETYSAVRDIPQADHWQLSGAGAALYACGGASFGAVLDDLLRRLESEEIEAENYKFVTALAEQLKMFKREEVDLERLAQVVEAVHAQFRRIKTHQNVYIYLFDRPENFAMQVQTPLLDLFHQASWSAISALFRLIGMGGNVAFFGVVLSCYHADSLMNFERGMISCLTQNQNLIPIVIQFFTINFKNEQLPIQRRCGCVPYVFSAIWRVIVKLDQIQLIQGHIDALKAINSIPAKFALRSLFREKLVNQKGKRAVSKGQYIDIILYAIESCGSDYLERNASFQLFSCSVQQLFTHFSVHFKDLSDLDQQKLLEMLCQAEQKQLLSLAFLSYLKPSQNQNLVFLDVLQKIENESTSVSIKLLTGRCYQVFLGTKNIGVENILQYEFSPVKAIAIRQMLRGYQKFKLGRGHGLFREVRAEKIDGALAEKIKNWLSGGENTRDNQALIDDLGV</sequence>
<dbReference type="VEuPathDB" id="GiardiaDB:SS50377_28020"/>
<accession>V6LFU6</accession>